<dbReference type="STRING" id="563176.SAMN04488090_0325"/>
<dbReference type="Proteomes" id="UP000198901">
    <property type="component" value="Unassembled WGS sequence"/>
</dbReference>
<gene>
    <name evidence="2" type="ORF">SAMN04488090_0325</name>
</gene>
<reference evidence="2 3" key="1">
    <citation type="submission" date="2016-10" db="EMBL/GenBank/DDBJ databases">
        <authorList>
            <person name="de Groot N.N."/>
        </authorList>
    </citation>
    <scope>NUCLEOTIDE SEQUENCE [LARGE SCALE GENOMIC DNA]</scope>
    <source>
        <strain evidence="2 3">DSM 21668</strain>
    </source>
</reference>
<feature type="chain" id="PRO_5011781723" evidence="1">
    <location>
        <begin position="22"/>
        <end position="149"/>
    </location>
</feature>
<protein>
    <submittedName>
        <fullName evidence="2">Uncharacterized protein</fullName>
    </submittedName>
</protein>
<sequence length="149" mass="17076">MKTTLPAAFAAILLLLSPGKARSLSVEPYKVQAFVTPEGKIHVVVENPGRLRYKVELRDQRDRSLYEEYTNLTEYRRKLDIVGIPGQGCEVSVRIGEKHYRFRVYRREAETAFSMDAPTAPKQRLSPEKDSALFTLHSTVEENRATHNR</sequence>
<organism evidence="2 3">
    <name type="scientific">Siphonobacter aquaeclarae</name>
    <dbReference type="NCBI Taxonomy" id="563176"/>
    <lineage>
        <taxon>Bacteria</taxon>
        <taxon>Pseudomonadati</taxon>
        <taxon>Bacteroidota</taxon>
        <taxon>Cytophagia</taxon>
        <taxon>Cytophagales</taxon>
        <taxon>Cytophagaceae</taxon>
        <taxon>Siphonobacter</taxon>
    </lineage>
</organism>
<dbReference type="EMBL" id="FNGS01000001">
    <property type="protein sequence ID" value="SDL19893.1"/>
    <property type="molecule type" value="Genomic_DNA"/>
</dbReference>
<dbReference type="RefSeq" id="WP_143010986.1">
    <property type="nucleotide sequence ID" value="NZ_FNGS01000001.1"/>
</dbReference>
<name>A0A1G9I517_9BACT</name>
<dbReference type="AlphaFoldDB" id="A0A1G9I517"/>
<accession>A0A1G9I517</accession>
<dbReference type="OrthoDB" id="939640at2"/>
<proteinExistence type="predicted"/>
<evidence type="ECO:0000313" key="3">
    <source>
        <dbReference type="Proteomes" id="UP000198901"/>
    </source>
</evidence>
<feature type="signal peptide" evidence="1">
    <location>
        <begin position="1"/>
        <end position="21"/>
    </location>
</feature>
<keyword evidence="1" id="KW-0732">Signal</keyword>
<evidence type="ECO:0000256" key="1">
    <source>
        <dbReference type="SAM" id="SignalP"/>
    </source>
</evidence>
<evidence type="ECO:0000313" key="2">
    <source>
        <dbReference type="EMBL" id="SDL19893.1"/>
    </source>
</evidence>
<keyword evidence="3" id="KW-1185">Reference proteome</keyword>